<dbReference type="Pfam" id="PF22563">
    <property type="entry name" value="iREC"/>
    <property type="match status" value="1"/>
</dbReference>
<evidence type="ECO:0000313" key="3">
    <source>
        <dbReference type="Proteomes" id="UP000886881"/>
    </source>
</evidence>
<accession>A0A9D1GP87</accession>
<reference evidence="2" key="1">
    <citation type="submission" date="2020-10" db="EMBL/GenBank/DDBJ databases">
        <authorList>
            <person name="Gilroy R."/>
        </authorList>
    </citation>
    <scope>NUCLEOTIDE SEQUENCE</scope>
    <source>
        <strain evidence="2">ChiHecec2B26-709</strain>
    </source>
</reference>
<name>A0A9D1GP87_9BACT</name>
<evidence type="ECO:0000259" key="1">
    <source>
        <dbReference type="Pfam" id="PF22563"/>
    </source>
</evidence>
<dbReference type="InterPro" id="IPR054592">
    <property type="entry name" value="iREC"/>
</dbReference>
<gene>
    <name evidence="2" type="ORF">IAC35_03865</name>
</gene>
<protein>
    <recommendedName>
        <fullName evidence="1">Inactive Receiver domain-containing protein</fullName>
    </recommendedName>
</protein>
<dbReference type="AlphaFoldDB" id="A0A9D1GP87"/>
<organism evidence="2 3">
    <name type="scientific">Candidatus Cryptobacteroides merdipullorum</name>
    <dbReference type="NCBI Taxonomy" id="2840771"/>
    <lineage>
        <taxon>Bacteria</taxon>
        <taxon>Pseudomonadati</taxon>
        <taxon>Bacteroidota</taxon>
        <taxon>Bacteroidia</taxon>
        <taxon>Bacteroidales</taxon>
        <taxon>Candidatus Cryptobacteroides</taxon>
    </lineage>
</organism>
<comment type="caution">
    <text evidence="2">The sequence shown here is derived from an EMBL/GenBank/DDBJ whole genome shotgun (WGS) entry which is preliminary data.</text>
</comment>
<proteinExistence type="predicted"/>
<sequence length="761" mass="85126">MIKVLIVDDSVARQEQALGRSLLARLRGLGNVDILNGYTYGKGAVADSGYDMLAFHRTFLIDNGWLADVVAEAVASAKWLVLFGGTISENMFFAGGRVLRMSSADFYSESAVAFFESLSDVPPEGADNLLLKLLYGRKWHAVSDLRERYAGWKSAQETAAAGRLAAGSAREDAGRMFRILVLENSNLPAFLSVSGRVGNIELTVVERFSPDEGEIIGNYDSFADGRLAEIFSSGANFDAVVLPYTFSAFNPLEYTGIRAAMHIRLTPSWCHQRAPLIFVGPLLPAEIARHVPAASFLFTGNVFCLEDASADSIFQTVASAEAADEPDEWFERFLETVKVEPPFDYEQPHSLSNEWALLRWREMFGWTDEEGACFGSVSCMLYFKYLMATSGKRSRFRRKHLKSARISGIKDKSFVLIDDSADRGWAALLEEIIVRESGGRLYCFDSFECAEGRQPDTGILERAELLAEIERYLSLPEIRAADGYIVDLRLCREDVECEPDSLTGLSVIRRLKEINRCNQIVVFTATEQIWSLKEKLAATGLAGLVLKEDPEDNFSRGESYGMFLDFSQALSKAARLSYLKYFAAAVDRYAPVLHEEETALLDDFVDLMLIDMPEYTLKPAVLNLVVFLEGYLKRKFRVDDDGFIYSRPGNRCLADYGGRLLFRFERNGGYSNVSDMKVLEEGERPPRGWAAPKDSDIRDMIAPLYFYYGISETDCRRVITMKKLRNTRIAHGGGDLRISAEELAAVCRGVIFRILDIDSGD</sequence>
<evidence type="ECO:0000313" key="2">
    <source>
        <dbReference type="EMBL" id="HIT46977.1"/>
    </source>
</evidence>
<reference evidence="2" key="2">
    <citation type="journal article" date="2021" name="PeerJ">
        <title>Extensive microbial diversity within the chicken gut microbiome revealed by metagenomics and culture.</title>
        <authorList>
            <person name="Gilroy R."/>
            <person name="Ravi A."/>
            <person name="Getino M."/>
            <person name="Pursley I."/>
            <person name="Horton D.L."/>
            <person name="Alikhan N.F."/>
            <person name="Baker D."/>
            <person name="Gharbi K."/>
            <person name="Hall N."/>
            <person name="Watson M."/>
            <person name="Adriaenssens E.M."/>
            <person name="Foster-Nyarko E."/>
            <person name="Jarju S."/>
            <person name="Secka A."/>
            <person name="Antonio M."/>
            <person name="Oren A."/>
            <person name="Chaudhuri R.R."/>
            <person name="La Ragione R."/>
            <person name="Hildebrand F."/>
            <person name="Pallen M.J."/>
        </authorList>
    </citation>
    <scope>NUCLEOTIDE SEQUENCE</scope>
    <source>
        <strain evidence="2">ChiHecec2B26-709</strain>
    </source>
</reference>
<feature type="domain" description="Inactive Receiver" evidence="1">
    <location>
        <begin position="205"/>
        <end position="303"/>
    </location>
</feature>
<dbReference type="EMBL" id="DVLC01000074">
    <property type="protein sequence ID" value="HIT46977.1"/>
    <property type="molecule type" value="Genomic_DNA"/>
</dbReference>
<dbReference type="Proteomes" id="UP000886881">
    <property type="component" value="Unassembled WGS sequence"/>
</dbReference>